<gene>
    <name evidence="2" type="ORF">MSAN_00503200</name>
</gene>
<dbReference type="OrthoDB" id="3068921at2759"/>
<feature type="region of interest" description="Disordered" evidence="1">
    <location>
        <begin position="628"/>
        <end position="649"/>
    </location>
</feature>
<keyword evidence="3" id="KW-1185">Reference proteome</keyword>
<feature type="compositionally biased region" description="Low complexity" evidence="1">
    <location>
        <begin position="84"/>
        <end position="96"/>
    </location>
</feature>
<dbReference type="EMBL" id="JACAZH010000003">
    <property type="protein sequence ID" value="KAF7372960.1"/>
    <property type="molecule type" value="Genomic_DNA"/>
</dbReference>
<feature type="compositionally biased region" description="Low complexity" evidence="1">
    <location>
        <begin position="43"/>
        <end position="52"/>
    </location>
</feature>
<feature type="region of interest" description="Disordered" evidence="1">
    <location>
        <begin position="1"/>
        <end position="211"/>
    </location>
</feature>
<reference evidence="2" key="1">
    <citation type="submission" date="2020-05" db="EMBL/GenBank/DDBJ databases">
        <title>Mycena genomes resolve the evolution of fungal bioluminescence.</title>
        <authorList>
            <person name="Tsai I.J."/>
        </authorList>
    </citation>
    <scope>NUCLEOTIDE SEQUENCE</scope>
    <source>
        <strain evidence="2">160909Yilan</strain>
    </source>
</reference>
<evidence type="ECO:0000256" key="1">
    <source>
        <dbReference type="SAM" id="MobiDB-lite"/>
    </source>
</evidence>
<organism evidence="2 3">
    <name type="scientific">Mycena sanguinolenta</name>
    <dbReference type="NCBI Taxonomy" id="230812"/>
    <lineage>
        <taxon>Eukaryota</taxon>
        <taxon>Fungi</taxon>
        <taxon>Dikarya</taxon>
        <taxon>Basidiomycota</taxon>
        <taxon>Agaricomycotina</taxon>
        <taxon>Agaricomycetes</taxon>
        <taxon>Agaricomycetidae</taxon>
        <taxon>Agaricales</taxon>
        <taxon>Marasmiineae</taxon>
        <taxon>Mycenaceae</taxon>
        <taxon>Mycena</taxon>
    </lineage>
</organism>
<dbReference type="Proteomes" id="UP000623467">
    <property type="component" value="Unassembled WGS sequence"/>
</dbReference>
<feature type="compositionally biased region" description="Polar residues" evidence="1">
    <location>
        <begin position="16"/>
        <end position="42"/>
    </location>
</feature>
<evidence type="ECO:0000313" key="3">
    <source>
        <dbReference type="Proteomes" id="UP000623467"/>
    </source>
</evidence>
<protein>
    <submittedName>
        <fullName evidence="2">Uncharacterized protein</fullName>
    </submittedName>
</protein>
<feature type="compositionally biased region" description="Basic and acidic residues" evidence="1">
    <location>
        <begin position="196"/>
        <end position="209"/>
    </location>
</feature>
<dbReference type="AlphaFoldDB" id="A0A8H6Z5I6"/>
<comment type="caution">
    <text evidence="2">The sequence shown here is derived from an EMBL/GenBank/DDBJ whole genome shotgun (WGS) entry which is preliminary data.</text>
</comment>
<name>A0A8H6Z5I6_9AGAR</name>
<feature type="compositionally biased region" description="Low complexity" evidence="1">
    <location>
        <begin position="149"/>
        <end position="161"/>
    </location>
</feature>
<proteinExistence type="predicted"/>
<accession>A0A8H6Z5I6</accession>
<evidence type="ECO:0000313" key="2">
    <source>
        <dbReference type="EMBL" id="KAF7372960.1"/>
    </source>
</evidence>
<sequence>MSAQELLAKKRDPTIDRSNPNPIIHRASSTRTAMKSGEPQQTSKGSPAASSGKKVKYKGTAPGQAAAPSTGSQSKPKTRPPSPSGSRASSRGIASPTAASAARHVHAPEPKAAPFGSSAPSLPSHMPFQARRGPATQPDKVTTQTPPSAYEAAALEEGAAGRSEPPITIHRVSPPYPPSVGSTKDPTEESDMEYTSEERGDRGKGREEGMGGNESITVALAHRRQAAFVDEEERFFSGRGRFIDLYKEPLIVSVARYHAPYNPEADDEEDPLLEFGAMGGVLPGMDAATSDLLRDAVIRYTRPHLQFEWTNLPELVREVLDIDAATVPIVVSDTSVRYYYLHLQSLNRVAHAVVALQQILESLTAFLGKNPTTSFRLDPKFAFLYMLEDSAEEMELRFALTTLQLRMQGANRHVLQYLRGIRDTLTGENSDDRLSSADSTISEVRREFGTQAPGRELAKLLLRKEYSLRAALIDEATRNRLVRNSGEEQRSTYYKPKPIHPIPTMREDVLGEGATHVAASSTLPRLQVPGNVQTGVRFVRQAPPHISAIRSLPGQGPIPNVLPNVNMAPVIGGPSVMRWANHPGVGMHDVPPSNKKLELPSAKCGEDTAKRERAYGCWGYPSAGDPFPCRRERCGRERDNTIERANDGR</sequence>